<keyword evidence="1" id="KW-0175">Coiled coil</keyword>
<accession>A0A0H2RUY0</accession>
<dbReference type="InParanoid" id="A0A0H2RUY0"/>
<evidence type="ECO:0000256" key="2">
    <source>
        <dbReference type="SAM" id="MobiDB-lite"/>
    </source>
</evidence>
<dbReference type="AlphaFoldDB" id="A0A0H2RUY0"/>
<feature type="region of interest" description="Disordered" evidence="2">
    <location>
        <begin position="557"/>
        <end position="620"/>
    </location>
</feature>
<evidence type="ECO:0000313" key="4">
    <source>
        <dbReference type="Proteomes" id="UP000053477"/>
    </source>
</evidence>
<dbReference type="EMBL" id="KQ086085">
    <property type="protein sequence ID" value="KLO08601.1"/>
    <property type="molecule type" value="Genomic_DNA"/>
</dbReference>
<dbReference type="Proteomes" id="UP000053477">
    <property type="component" value="Unassembled WGS sequence"/>
</dbReference>
<name>A0A0H2RUY0_9AGAM</name>
<gene>
    <name evidence="3" type="ORF">SCHPADRAFT_893754</name>
</gene>
<organism evidence="3 4">
    <name type="scientific">Schizopora paradoxa</name>
    <dbReference type="NCBI Taxonomy" id="27342"/>
    <lineage>
        <taxon>Eukaryota</taxon>
        <taxon>Fungi</taxon>
        <taxon>Dikarya</taxon>
        <taxon>Basidiomycota</taxon>
        <taxon>Agaricomycotina</taxon>
        <taxon>Agaricomycetes</taxon>
        <taxon>Hymenochaetales</taxon>
        <taxon>Schizoporaceae</taxon>
        <taxon>Schizopora</taxon>
    </lineage>
</organism>
<feature type="compositionally biased region" description="Acidic residues" evidence="2">
    <location>
        <begin position="569"/>
        <end position="590"/>
    </location>
</feature>
<feature type="compositionally biased region" description="Low complexity" evidence="2">
    <location>
        <begin position="596"/>
        <end position="606"/>
    </location>
</feature>
<sequence length="1135" mass="128919">MSIDQHEALVRFDTSSSTTHSTATASDIVGPGRTLGNFIGRIGKGLESLLDKCAIRLHLGPEAVARDIRRIRRHEQISFLVRFFVPYAHLTSTQDKKIRKLCKRLLKYARSHVRATQLKALEEIISLSIEDRLVRNILLNFNIGKLAPNYKESDLFNSISKAIVCVEETETHELWSSYHVLAECMDWRGPALPYSILDPLKKSLRHFCRIANEYCTIIITGAYFEDLWEHYLEIIAAHPSSIEWCNVNEFIGAFMHSESLLRPNRETEPARILQLLFVARKGGLLYKYPKQQYLGIILLHGESFGMSRRRPDLYTRLFFNQTYGVTSTSSYWEGRLSNGCKEDRALAIFLIVTVCTFSRYYKLAFEFKIPTNITESLSAGDIEQIDVLELSKSKFLPLKHTKPKTPLSLTGHFPIMAFQRESEEPSYLAIIYNRRTSFPKYIATVKEGNSAAIYHDEDGKLQATHIFEVLVLRHEPVDLHTHSRASQWIEFQPCAGSLDPTGTVFWLQYFPKKDPDFFEDAEVFLRSTLRRASEERSHSSEVIALLKSILSLGCAPESRDETDSITSDGDLEEVEFSSEAGSLEDTDSDSDPYWSGGNNTPNGNGNRADTQFKRDTSETSCSIHEITDNPSFSPAHDVSESFLGYSNEFVGAAEVPTADPVLTEECRTEESVPEPLLKQALKIEMEDLELERREIANEKKIRELQRRELEAEKREIEIEKRDREIRKLLSMPSRTNATLEILHFTFALDRAGKSKFHRTLNSYCEVNKPLNATTCIFGYNIFESALIYKAQLLSPQNRPTPGDVLRESLWAAGKERFTIRVFWRTTFRQPDLRRIYSLKIPTLKIAALLSEAAIDLGGLVKNDRSMVERMGPTHRWRREECKARDHACLSVVISIATDTRRALTEKIEVAKRCWGKHWGSMMIDGRDMFVCLLVYGAFTRADELAATLQQNLATRVSRLKFEEELNGATSGRIDGRRRTITTLLGGFDASWPRVWDIALFVKTLGREILLSIELDHWSTSVKDGATSMFISICAFRLLINGSASLPRPCDDLAERTTCYTCVSNIPHILYSPRASWILVKRTGTTPKTNCIDANAFTIQIPSVHSAYSYLVYVRVAAFIAIILEAAQITTCNTSL</sequence>
<feature type="coiled-coil region" evidence="1">
    <location>
        <begin position="678"/>
        <end position="726"/>
    </location>
</feature>
<proteinExistence type="predicted"/>
<dbReference type="CDD" id="cd22249">
    <property type="entry name" value="UDM1_RNF168_RNF169-like"/>
    <property type="match status" value="1"/>
</dbReference>
<evidence type="ECO:0000256" key="1">
    <source>
        <dbReference type="SAM" id="Coils"/>
    </source>
</evidence>
<evidence type="ECO:0000313" key="3">
    <source>
        <dbReference type="EMBL" id="KLO08601.1"/>
    </source>
</evidence>
<protein>
    <submittedName>
        <fullName evidence="3">Uncharacterized protein</fullName>
    </submittedName>
</protein>
<reference evidence="3 4" key="1">
    <citation type="submission" date="2015-04" db="EMBL/GenBank/DDBJ databases">
        <title>Complete genome sequence of Schizopora paradoxa KUC8140, a cosmopolitan wood degrader in East Asia.</title>
        <authorList>
            <consortium name="DOE Joint Genome Institute"/>
            <person name="Min B."/>
            <person name="Park H."/>
            <person name="Jang Y."/>
            <person name="Kim J.-J."/>
            <person name="Kim K.H."/>
            <person name="Pangilinan J."/>
            <person name="Lipzen A."/>
            <person name="Riley R."/>
            <person name="Grigoriev I.V."/>
            <person name="Spatafora J.W."/>
            <person name="Choi I.-G."/>
        </authorList>
    </citation>
    <scope>NUCLEOTIDE SEQUENCE [LARGE SCALE GENOMIC DNA]</scope>
    <source>
        <strain evidence="3 4">KUC8140</strain>
    </source>
</reference>
<keyword evidence="4" id="KW-1185">Reference proteome</keyword>